<evidence type="ECO:0008006" key="3">
    <source>
        <dbReference type="Google" id="ProtNLM"/>
    </source>
</evidence>
<accession>A0A1V1PI04</accession>
<dbReference type="AlphaFoldDB" id="A0A1V1PI04"/>
<dbReference type="Proteomes" id="UP000189670">
    <property type="component" value="Unassembled WGS sequence"/>
</dbReference>
<dbReference type="Gene3D" id="3.40.50.280">
    <property type="entry name" value="Cobalamin-binding domain"/>
    <property type="match status" value="1"/>
</dbReference>
<comment type="caution">
    <text evidence="1">The sequence shown here is derived from an EMBL/GenBank/DDBJ whole genome shotgun (WGS) entry which is preliminary data.</text>
</comment>
<evidence type="ECO:0000313" key="1">
    <source>
        <dbReference type="EMBL" id="ETR74398.1"/>
    </source>
</evidence>
<dbReference type="GO" id="GO:0031419">
    <property type="term" value="F:cobalamin binding"/>
    <property type="evidence" value="ECO:0007669"/>
    <property type="project" value="InterPro"/>
</dbReference>
<dbReference type="GO" id="GO:0046872">
    <property type="term" value="F:metal ion binding"/>
    <property type="evidence" value="ECO:0007669"/>
    <property type="project" value="InterPro"/>
</dbReference>
<name>A0A1V1PI04_9BACT</name>
<organism evidence="1 2">
    <name type="scientific">Candidatus Magnetoglobus multicellularis str. Araruama</name>
    <dbReference type="NCBI Taxonomy" id="890399"/>
    <lineage>
        <taxon>Bacteria</taxon>
        <taxon>Pseudomonadati</taxon>
        <taxon>Thermodesulfobacteriota</taxon>
        <taxon>Desulfobacteria</taxon>
        <taxon>Desulfobacterales</taxon>
        <taxon>Desulfobacteraceae</taxon>
        <taxon>Candidatus Magnetoglobus</taxon>
    </lineage>
</organism>
<dbReference type="EMBL" id="ATBP01000008">
    <property type="protein sequence ID" value="ETR74398.1"/>
    <property type="molecule type" value="Genomic_DNA"/>
</dbReference>
<dbReference type="SUPFAM" id="SSF52242">
    <property type="entry name" value="Cobalamin (vitamin B12)-binding domain"/>
    <property type="match status" value="1"/>
</dbReference>
<reference evidence="2" key="1">
    <citation type="submission" date="2012-11" db="EMBL/GenBank/DDBJ databases">
        <authorList>
            <person name="Lucero-Rivera Y.E."/>
            <person name="Tovar-Ramirez D."/>
        </authorList>
    </citation>
    <scope>NUCLEOTIDE SEQUENCE [LARGE SCALE GENOMIC DNA]</scope>
    <source>
        <strain evidence="2">Araruama</strain>
    </source>
</reference>
<dbReference type="InterPro" id="IPR036724">
    <property type="entry name" value="Cobalamin-bd_sf"/>
</dbReference>
<protein>
    <recommendedName>
        <fullName evidence="3">B12-binding domain-containing protein</fullName>
    </recommendedName>
</protein>
<evidence type="ECO:0000313" key="2">
    <source>
        <dbReference type="Proteomes" id="UP000189670"/>
    </source>
</evidence>
<proteinExistence type="predicted"/>
<sequence length="164" mass="18764">MKLRDFLQNWINQSNNTSQSRELMIQGMQGVQEFMRENQIASLWKQPPTLYTATLDDALGHGLDIIESFSMLLGMTVNRIGLLCDAETIINTCQTDMPDYLGMTILQFDSELALQYISQSLPKKTFFLAGGPLFKNDLDFAQRCGINFVAKDIFEYIQFLIHHI</sequence>
<gene>
    <name evidence="1" type="ORF">OMM_06344</name>
</gene>